<reference evidence="2 3" key="1">
    <citation type="submission" date="2019-04" db="EMBL/GenBank/DDBJ databases">
        <authorList>
            <consortium name="DOE Joint Genome Institute"/>
            <person name="Mondo S."/>
            <person name="Kjaerbolling I."/>
            <person name="Vesth T."/>
            <person name="Frisvad J.C."/>
            <person name="Nybo J.L."/>
            <person name="Theobald S."/>
            <person name="Kildgaard S."/>
            <person name="Isbrandt T."/>
            <person name="Kuo A."/>
            <person name="Sato A."/>
            <person name="Lyhne E.K."/>
            <person name="Kogle M.E."/>
            <person name="Wiebenga A."/>
            <person name="Kun R.S."/>
            <person name="Lubbers R.J."/>
            <person name="Makela M.R."/>
            <person name="Barry K."/>
            <person name="Chovatia M."/>
            <person name="Clum A."/>
            <person name="Daum C."/>
            <person name="Haridas S."/>
            <person name="He G."/>
            <person name="LaButti K."/>
            <person name="Lipzen A."/>
            <person name="Riley R."/>
            <person name="Salamov A."/>
            <person name="Simmons B.A."/>
            <person name="Magnuson J.K."/>
            <person name="Henrissat B."/>
            <person name="Mortensen U.H."/>
            <person name="Larsen T.O."/>
            <person name="Devries R.P."/>
            <person name="Grigoriev I.V."/>
            <person name="Machida M."/>
            <person name="Baker S.E."/>
            <person name="Andersen M.R."/>
            <person name="Cantor M.N."/>
            <person name="Hua S.X."/>
        </authorList>
    </citation>
    <scope>NUCLEOTIDE SEQUENCE [LARGE SCALE GENOMIC DNA]</scope>
    <source>
        <strain evidence="2 3">CBS 119388</strain>
    </source>
</reference>
<feature type="transmembrane region" description="Helical" evidence="1">
    <location>
        <begin position="89"/>
        <end position="110"/>
    </location>
</feature>
<feature type="transmembrane region" description="Helical" evidence="1">
    <location>
        <begin position="57"/>
        <end position="83"/>
    </location>
</feature>
<name>A0A5N7CUS6_9EURO</name>
<evidence type="ECO:0000313" key="3">
    <source>
        <dbReference type="Proteomes" id="UP000325579"/>
    </source>
</evidence>
<keyword evidence="1" id="KW-0472">Membrane</keyword>
<proteinExistence type="predicted"/>
<keyword evidence="1" id="KW-0812">Transmembrane</keyword>
<dbReference type="GeneID" id="43668394"/>
<dbReference type="EMBL" id="ML736875">
    <property type="protein sequence ID" value="KAE8397881.1"/>
    <property type="molecule type" value="Genomic_DNA"/>
</dbReference>
<accession>A0A5N7CUS6</accession>
<sequence>MSSSHVRRQLDKSNTARILVCYVFAVFLPIFACGIVQSKTPSQPEVNYLLHRIDHGLSLLHGLKLVMAVNWVLVFLAFSVFFFLGAREWYFALLGTLNLALTTVIVAGIAMQSKVLPHTFAGCNSLAASWREALPMDMRDSPTASEASLHSACKRMVEHWAFAVAIVVLYFPYSLLMIFHGVRGIMHPRPPQNSRSMNTKSLRIQAAIYFAFRYTAKLFQRVKPRSGKQPTQVVTREANGINRRSNIFTRLRRGEKSTALSLRVLPSNVLLKIASYTHYVDIVNLHTAYGSLFLAYIGDNEEESKLEELRMYSCASEQAKQECRLCRAQICESCWISVPVPQTIIRTHLESCKPSCSRCFYKNYSLNVSDWCNMDAIANKRSQPQHGQYNQHKNVCRGCAAMTDSERLRMVELQDKAEMHRFSKESLFCADCKVKLPPSGPRWWICLCGEECRHHIHPPWGLGSNS</sequence>
<dbReference type="OrthoDB" id="4469909at2759"/>
<gene>
    <name evidence="2" type="ORF">BDV37DRAFT_264716</name>
</gene>
<keyword evidence="3" id="KW-1185">Reference proteome</keyword>
<dbReference type="Proteomes" id="UP000325579">
    <property type="component" value="Unassembled WGS sequence"/>
</dbReference>
<keyword evidence="1" id="KW-1133">Transmembrane helix</keyword>
<dbReference type="AlphaFoldDB" id="A0A5N7CUS6"/>
<organism evidence="2 3">
    <name type="scientific">Aspergillus pseudonomiae</name>
    <dbReference type="NCBI Taxonomy" id="1506151"/>
    <lineage>
        <taxon>Eukaryota</taxon>
        <taxon>Fungi</taxon>
        <taxon>Dikarya</taxon>
        <taxon>Ascomycota</taxon>
        <taxon>Pezizomycotina</taxon>
        <taxon>Eurotiomycetes</taxon>
        <taxon>Eurotiomycetidae</taxon>
        <taxon>Eurotiales</taxon>
        <taxon>Aspergillaceae</taxon>
        <taxon>Aspergillus</taxon>
        <taxon>Aspergillus subgen. Circumdati</taxon>
    </lineage>
</organism>
<feature type="transmembrane region" description="Helical" evidence="1">
    <location>
        <begin position="160"/>
        <end position="182"/>
    </location>
</feature>
<dbReference type="RefSeq" id="XP_031935200.1">
    <property type="nucleotide sequence ID" value="XM_032083703.1"/>
</dbReference>
<evidence type="ECO:0000313" key="2">
    <source>
        <dbReference type="EMBL" id="KAE8397881.1"/>
    </source>
</evidence>
<feature type="transmembrane region" description="Helical" evidence="1">
    <location>
        <begin position="16"/>
        <end position="36"/>
    </location>
</feature>
<evidence type="ECO:0000256" key="1">
    <source>
        <dbReference type="SAM" id="Phobius"/>
    </source>
</evidence>
<protein>
    <submittedName>
        <fullName evidence="2">Uncharacterized protein</fullName>
    </submittedName>
</protein>